<proteinExistence type="inferred from homology"/>
<dbReference type="Gene3D" id="1.10.1670.10">
    <property type="entry name" value="Helix-hairpin-Helix base-excision DNA repair enzymes (C-terminal)"/>
    <property type="match status" value="1"/>
</dbReference>
<dbReference type="InterPro" id="IPR004036">
    <property type="entry name" value="Endonuclease-III-like_CS2"/>
</dbReference>
<dbReference type="Gene3D" id="1.10.340.30">
    <property type="entry name" value="Hypothetical protein, domain 2"/>
    <property type="match status" value="1"/>
</dbReference>
<dbReference type="HOGENOM" id="CLU_012862_3_3_9"/>
<dbReference type="FunFam" id="1.10.1670.10:FF:000001">
    <property type="entry name" value="Endonuclease III"/>
    <property type="match status" value="1"/>
</dbReference>
<keyword evidence="3 12" id="KW-0479">Metal-binding</keyword>
<evidence type="ECO:0000256" key="6">
    <source>
        <dbReference type="ARBA" id="ARBA00023004"/>
    </source>
</evidence>
<feature type="binding site" evidence="12">
    <location>
        <position position="199"/>
    </location>
    <ligand>
        <name>[4Fe-4S] cluster</name>
        <dbReference type="ChEBI" id="CHEBI:49883"/>
    </ligand>
</feature>
<keyword evidence="9 12" id="KW-0234">DNA repair</keyword>
<feature type="domain" description="HhH-GPD" evidence="13">
    <location>
        <begin position="43"/>
        <end position="190"/>
    </location>
</feature>
<accession>E3DQY1</accession>
<dbReference type="AlphaFoldDB" id="E3DQY1"/>
<dbReference type="GO" id="GO:0140078">
    <property type="term" value="F:class I DNA-(apurinic or apyrimidinic site) endonuclease activity"/>
    <property type="evidence" value="ECO:0007669"/>
    <property type="project" value="UniProtKB-EC"/>
</dbReference>
<evidence type="ECO:0000256" key="1">
    <source>
        <dbReference type="ARBA" id="ARBA00008343"/>
    </source>
</evidence>
<gene>
    <name evidence="12" type="primary">nth</name>
    <name evidence="14" type="ordered locus">Hprae_0802</name>
</gene>
<evidence type="ECO:0000256" key="9">
    <source>
        <dbReference type="ARBA" id="ARBA00023204"/>
    </source>
</evidence>
<evidence type="ECO:0000313" key="14">
    <source>
        <dbReference type="EMBL" id="ADO76956.1"/>
    </source>
</evidence>
<dbReference type="HAMAP" id="MF_00942">
    <property type="entry name" value="Nth"/>
    <property type="match status" value="1"/>
</dbReference>
<dbReference type="GO" id="GO:0046872">
    <property type="term" value="F:metal ion binding"/>
    <property type="evidence" value="ECO:0007669"/>
    <property type="project" value="UniProtKB-KW"/>
</dbReference>
<keyword evidence="7 12" id="KW-0411">Iron-sulfur</keyword>
<sequence length="218" mass="25038">MTEKTNKRKKVETLVKLFSKHYPEPGTALNYRTPFELLIATILSAQTTDIQVNKVTKKLFKNYNTPKKILNLSQKELEKKINSIGLYRNKAKYILKTAKILIEEFNSQVPKTRKELLKLSGVGRKTANVVLSSAFAKAAFPVDTHVFRVSARLGLSSGKNVSTTEKELTDLIPRKYWIDFHHWLIDHGRALCKAQNPDCKNCFAKKICNYYQNQTFEN</sequence>
<dbReference type="NCBIfam" id="TIGR01083">
    <property type="entry name" value="nth"/>
    <property type="match status" value="1"/>
</dbReference>
<dbReference type="SUPFAM" id="SSF48150">
    <property type="entry name" value="DNA-glycosylase"/>
    <property type="match status" value="1"/>
</dbReference>
<dbReference type="PANTHER" id="PTHR10359:SF18">
    <property type="entry name" value="ENDONUCLEASE III"/>
    <property type="match status" value="1"/>
</dbReference>
<evidence type="ECO:0000256" key="3">
    <source>
        <dbReference type="ARBA" id="ARBA00022723"/>
    </source>
</evidence>
<keyword evidence="15" id="KW-1185">Reference proteome</keyword>
<keyword evidence="5 12" id="KW-0378">Hydrolase</keyword>
<dbReference type="InterPro" id="IPR011257">
    <property type="entry name" value="DNA_glycosylase"/>
</dbReference>
<dbReference type="GO" id="GO:0051539">
    <property type="term" value="F:4 iron, 4 sulfur cluster binding"/>
    <property type="evidence" value="ECO:0007669"/>
    <property type="project" value="UniProtKB-UniRule"/>
</dbReference>
<evidence type="ECO:0000256" key="2">
    <source>
        <dbReference type="ARBA" id="ARBA00022485"/>
    </source>
</evidence>
<keyword evidence="4 12" id="KW-0227">DNA damage</keyword>
<dbReference type="InterPro" id="IPR000445">
    <property type="entry name" value="HhH_motif"/>
</dbReference>
<keyword evidence="14" id="KW-0255">Endonuclease</keyword>
<reference evidence="14 15" key="2">
    <citation type="journal article" date="2011" name="Stand. Genomic Sci.">
        <title>Complete genome sequence of the extremely halophilic Halanaerobium praevalens type strain (GSL).</title>
        <authorList>
            <person name="Ivanova N."/>
            <person name="Sikorski J."/>
            <person name="Chertkov O."/>
            <person name="Nolan M."/>
            <person name="Lucas S."/>
            <person name="Hammon N."/>
            <person name="Deshpande S."/>
            <person name="Cheng J.F."/>
            <person name="Tapia R."/>
            <person name="Han C."/>
            <person name="Goodwin L."/>
            <person name="Pitluck S."/>
            <person name="Huntemann M."/>
            <person name="Liolios K."/>
            <person name="Pagani I."/>
            <person name="Mavromatis K."/>
            <person name="Ovchinikova G."/>
            <person name="Pati A."/>
            <person name="Chen A."/>
            <person name="Palaniappan K."/>
            <person name="Land M."/>
            <person name="Hauser L."/>
            <person name="Brambilla E.M."/>
            <person name="Kannan K.P."/>
            <person name="Rohde M."/>
            <person name="Tindall B.J."/>
            <person name="Goker M."/>
            <person name="Detter J.C."/>
            <person name="Woyke T."/>
            <person name="Bristow J."/>
            <person name="Eisen J.A."/>
            <person name="Markowitz V."/>
            <person name="Hugenholtz P."/>
            <person name="Kyrpides N.C."/>
            <person name="Klenk H.P."/>
            <person name="Lapidus A."/>
        </authorList>
    </citation>
    <scope>NUCLEOTIDE SEQUENCE [LARGE SCALE GENOMIC DNA]</scope>
    <source>
        <strain evidence="15">ATCC 33744 / DSM 2228 / GSL</strain>
    </source>
</reference>
<keyword evidence="11 12" id="KW-0326">Glycosidase</keyword>
<dbReference type="PATRIC" id="fig|572479.3.peg.810"/>
<comment type="cofactor">
    <cofactor evidence="12">
        <name>[4Fe-4S] cluster</name>
        <dbReference type="ChEBI" id="CHEBI:49883"/>
    </cofactor>
    <text evidence="12">Binds 1 [4Fe-4S] cluster.</text>
</comment>
<name>E3DQY1_HALPG</name>
<dbReference type="OrthoDB" id="9800977at2"/>
<dbReference type="KEGG" id="hpk:Hprae_0802"/>
<evidence type="ECO:0000256" key="4">
    <source>
        <dbReference type="ARBA" id="ARBA00022763"/>
    </source>
</evidence>
<dbReference type="PIRSF" id="PIRSF001435">
    <property type="entry name" value="Nth"/>
    <property type="match status" value="1"/>
</dbReference>
<dbReference type="FunFam" id="1.10.340.30:FF:000001">
    <property type="entry name" value="Endonuclease III"/>
    <property type="match status" value="1"/>
</dbReference>
<organism evidence="14 15">
    <name type="scientific">Halanaerobium praevalens (strain ATCC 33744 / DSM 2228 / GSL)</name>
    <dbReference type="NCBI Taxonomy" id="572479"/>
    <lineage>
        <taxon>Bacteria</taxon>
        <taxon>Bacillati</taxon>
        <taxon>Bacillota</taxon>
        <taxon>Clostridia</taxon>
        <taxon>Halanaerobiales</taxon>
        <taxon>Halanaerobiaceae</taxon>
        <taxon>Halanaerobium</taxon>
    </lineage>
</organism>
<dbReference type="InterPro" id="IPR005759">
    <property type="entry name" value="Nth"/>
</dbReference>
<feature type="binding site" evidence="12">
    <location>
        <position position="202"/>
    </location>
    <ligand>
        <name>[4Fe-4S] cluster</name>
        <dbReference type="ChEBI" id="CHEBI:49883"/>
    </ligand>
</feature>
<dbReference type="Pfam" id="PF00633">
    <property type="entry name" value="HHH"/>
    <property type="match status" value="1"/>
</dbReference>
<dbReference type="SMART" id="SM00478">
    <property type="entry name" value="ENDO3c"/>
    <property type="match status" value="1"/>
</dbReference>
<keyword evidence="10 12" id="KW-0456">Lyase</keyword>
<dbReference type="Pfam" id="PF00730">
    <property type="entry name" value="HhH-GPD"/>
    <property type="match status" value="1"/>
</dbReference>
<dbReference type="STRING" id="572479.Hprae_0802"/>
<dbReference type="CDD" id="cd00056">
    <property type="entry name" value="ENDO3c"/>
    <property type="match status" value="1"/>
</dbReference>
<feature type="binding site" evidence="12">
    <location>
        <position position="208"/>
    </location>
    <ligand>
        <name>[4Fe-4S] cluster</name>
        <dbReference type="ChEBI" id="CHEBI:49883"/>
    </ligand>
</feature>
<dbReference type="InterPro" id="IPR003265">
    <property type="entry name" value="HhH-GPD_domain"/>
</dbReference>
<protein>
    <recommendedName>
        <fullName evidence="12">Endonuclease III</fullName>
        <ecNumber evidence="12">4.2.99.18</ecNumber>
    </recommendedName>
    <alternativeName>
        <fullName evidence="12">DNA-(apurinic or apyrimidinic site) lyase</fullName>
    </alternativeName>
</protein>
<dbReference type="GO" id="GO:0019104">
    <property type="term" value="F:DNA N-glycosylase activity"/>
    <property type="evidence" value="ECO:0007669"/>
    <property type="project" value="UniProtKB-UniRule"/>
</dbReference>
<evidence type="ECO:0000256" key="10">
    <source>
        <dbReference type="ARBA" id="ARBA00023239"/>
    </source>
</evidence>
<keyword evidence="2 12" id="KW-0004">4Fe-4S</keyword>
<keyword evidence="8 12" id="KW-0238">DNA-binding</keyword>
<comment type="similarity">
    <text evidence="1 12">Belongs to the Nth/MutY family.</text>
</comment>
<dbReference type="PANTHER" id="PTHR10359">
    <property type="entry name" value="A/G-SPECIFIC ADENINE GLYCOSYLASE/ENDONUCLEASE III"/>
    <property type="match status" value="1"/>
</dbReference>
<evidence type="ECO:0000313" key="15">
    <source>
        <dbReference type="Proteomes" id="UP000006866"/>
    </source>
</evidence>
<feature type="binding site" evidence="12">
    <location>
        <position position="192"/>
    </location>
    <ligand>
        <name>[4Fe-4S] cluster</name>
        <dbReference type="ChEBI" id="CHEBI:49883"/>
    </ligand>
</feature>
<dbReference type="InterPro" id="IPR023170">
    <property type="entry name" value="HhH_base_excis_C"/>
</dbReference>
<dbReference type="EC" id="4.2.99.18" evidence="12"/>
<evidence type="ECO:0000256" key="11">
    <source>
        <dbReference type="ARBA" id="ARBA00023295"/>
    </source>
</evidence>
<dbReference type="PROSITE" id="PS01155">
    <property type="entry name" value="ENDONUCLEASE_III_2"/>
    <property type="match status" value="1"/>
</dbReference>
<keyword evidence="14" id="KW-0540">Nuclease</keyword>
<dbReference type="Proteomes" id="UP000006866">
    <property type="component" value="Chromosome"/>
</dbReference>
<comment type="catalytic activity">
    <reaction evidence="12">
        <text>2'-deoxyribonucleotide-(2'-deoxyribose 5'-phosphate)-2'-deoxyribonucleotide-DNA = a 3'-end 2'-deoxyribonucleotide-(2,3-dehydro-2,3-deoxyribose 5'-phosphate)-DNA + a 5'-end 5'-phospho-2'-deoxyribonucleoside-DNA + H(+)</text>
        <dbReference type="Rhea" id="RHEA:66592"/>
        <dbReference type="Rhea" id="RHEA-COMP:13180"/>
        <dbReference type="Rhea" id="RHEA-COMP:16897"/>
        <dbReference type="Rhea" id="RHEA-COMP:17067"/>
        <dbReference type="ChEBI" id="CHEBI:15378"/>
        <dbReference type="ChEBI" id="CHEBI:136412"/>
        <dbReference type="ChEBI" id="CHEBI:157695"/>
        <dbReference type="ChEBI" id="CHEBI:167181"/>
        <dbReference type="EC" id="4.2.99.18"/>
    </reaction>
</comment>
<dbReference type="GO" id="GO:0006285">
    <property type="term" value="P:base-excision repair, AP site formation"/>
    <property type="evidence" value="ECO:0007669"/>
    <property type="project" value="TreeGrafter"/>
</dbReference>
<evidence type="ECO:0000259" key="13">
    <source>
        <dbReference type="SMART" id="SM00478"/>
    </source>
</evidence>
<evidence type="ECO:0000256" key="7">
    <source>
        <dbReference type="ARBA" id="ARBA00023014"/>
    </source>
</evidence>
<evidence type="ECO:0000256" key="8">
    <source>
        <dbReference type="ARBA" id="ARBA00023125"/>
    </source>
</evidence>
<evidence type="ECO:0000256" key="12">
    <source>
        <dbReference type="HAMAP-Rule" id="MF_00942"/>
    </source>
</evidence>
<keyword evidence="6 12" id="KW-0408">Iron</keyword>
<dbReference type="GO" id="GO:0003677">
    <property type="term" value="F:DNA binding"/>
    <property type="evidence" value="ECO:0007669"/>
    <property type="project" value="UniProtKB-UniRule"/>
</dbReference>
<dbReference type="RefSeq" id="WP_014552989.1">
    <property type="nucleotide sequence ID" value="NC_017455.1"/>
</dbReference>
<dbReference type="eggNOG" id="COG0177">
    <property type="taxonomic scope" value="Bacteria"/>
</dbReference>
<comment type="function">
    <text evidence="12">DNA repair enzyme that has both DNA N-glycosylase activity and AP-lyase activity. The DNA N-glycosylase activity releases various damaged pyrimidines from DNA by cleaving the N-glycosidic bond, leaving an AP (apurinic/apyrimidinic) site. The AP-lyase activity cleaves the phosphodiester bond 3' to the AP site by a beta-elimination, leaving a 3'-terminal unsaturated sugar and a product with a terminal 5'-phosphate.</text>
</comment>
<reference evidence="15" key="1">
    <citation type="submission" date="2010-10" db="EMBL/GenBank/DDBJ databases">
        <title>The complete genome of Halanaerobium praevalens DSM 2228.</title>
        <authorList>
            <consortium name="US DOE Joint Genome Institute (JGI-PGF)"/>
            <person name="Lucas S."/>
            <person name="Copeland A."/>
            <person name="Lapidus A."/>
            <person name="Glavina del Rio T."/>
            <person name="Dalin E."/>
            <person name="Tice H."/>
            <person name="Bruce D."/>
            <person name="Goodwin L."/>
            <person name="Pitluck S."/>
            <person name="Kyrpides N."/>
            <person name="Mavromatis K."/>
            <person name="Ivanova N."/>
            <person name="Ovchinnikova G."/>
            <person name="Chertkov O."/>
            <person name="Detter J.C."/>
            <person name="Han C."/>
            <person name="Larimer F."/>
            <person name="Land M."/>
            <person name="Hauser L."/>
            <person name="Markowitz V."/>
            <person name="Cheng J.-F."/>
            <person name="Hugenholtz P."/>
            <person name="Woyke T."/>
            <person name="Wu D."/>
            <person name="Tindall B."/>
            <person name="Pomrenke H.G."/>
            <person name="Brambilla E."/>
            <person name="Klenk H.-P."/>
            <person name="Eisen J.A."/>
        </authorList>
    </citation>
    <scope>NUCLEOTIDE SEQUENCE [LARGE SCALE GENOMIC DNA]</scope>
    <source>
        <strain evidence="15">ATCC 33744 / DSM 2228 / GSL</strain>
    </source>
</reference>
<dbReference type="EMBL" id="CP002175">
    <property type="protein sequence ID" value="ADO76956.1"/>
    <property type="molecule type" value="Genomic_DNA"/>
</dbReference>
<evidence type="ECO:0000256" key="5">
    <source>
        <dbReference type="ARBA" id="ARBA00022801"/>
    </source>
</evidence>